<comment type="similarity">
    <text evidence="2 15">Belongs to the peptidase M3 family.</text>
</comment>
<comment type="subcellular location">
    <subcellularLocation>
        <location evidence="1">Cytoplasm</location>
    </subcellularLocation>
</comment>
<dbReference type="OrthoDB" id="9773538at2"/>
<keyword evidence="9 15" id="KW-0482">Metalloprotease</keyword>
<dbReference type="Gene3D" id="3.40.390.10">
    <property type="entry name" value="Collagenase (Catalytic Domain)"/>
    <property type="match status" value="1"/>
</dbReference>
<keyword evidence="3" id="KW-0963">Cytoplasm</keyword>
<feature type="coiled-coil region" evidence="16">
    <location>
        <begin position="199"/>
        <end position="226"/>
    </location>
</feature>
<evidence type="ECO:0000256" key="4">
    <source>
        <dbReference type="ARBA" id="ARBA00022645"/>
    </source>
</evidence>
<dbReference type="Gene3D" id="1.10.1370.40">
    <property type="match status" value="1"/>
</dbReference>
<sequence length="695" mass="78784">MMTACNGGKDASQKDLSSNPFVNPADTYMSAPDFTKIKTEHFRPAFEEGMRLHTEEIEAISNNPEAPTFENTLVALEKSGQVLSRVSSVFFALSSADTNDDLIAIEEEIAPKLAEHSDAMYLNDKLFARIKTIYEADQSALDNEDKRLIKFYYDQFVQKGALLDKEQKEVLKKINQEEASLLTDFGNKLTKATNALLFIKDKEQLLGLTEEELQAAAERATEAKRSGEYAFSLDNTTQQSIMAKLSVRDTRKLFFEASINRCMKGDEFDTQAIVKRLAQLRAEKATLLGFNSFAAWKLQDQLAATPENVTNFLSNLAKLATPRALADETELENFARQTEGADFDLEAWDWSYFAEKLRLEKYGVDETTIRRYFVLDNVLNNGVFYSANKLYGISFKPRTDVSVYHEDVRVWDVIDKDGNIFALFYFDPYARASKSGGAWMSNFVDQSYLLDKKPVIYNVCNYTKPSKGEPCLLSWDEVTTLFHEFGHALHGLFAAQKYPSLSGTSVPRDFVEMPSQFNEHWAAEPEVFANYAKHYKTGEAMPNELVEKLQKAQTFNQSYPMIENVAACLLDQAWHGLSVENANVADVKVFQEEQLAKVGLLNKCIPPRYGSSYFRHIWSNGYSAGYYAYLWSEALDNDIYAWFTNNGGFIPENGNRLRSMILSKGNTEDLMKLFSEFTGHKEVDLKPLLKARGLL</sequence>
<evidence type="ECO:0000256" key="16">
    <source>
        <dbReference type="SAM" id="Coils"/>
    </source>
</evidence>
<evidence type="ECO:0000256" key="2">
    <source>
        <dbReference type="ARBA" id="ARBA00006040"/>
    </source>
</evidence>
<dbReference type="Gene3D" id="1.10.1370.10">
    <property type="entry name" value="Neurolysin, domain 3"/>
    <property type="match status" value="1"/>
</dbReference>
<proteinExistence type="inferred from homology"/>
<comment type="caution">
    <text evidence="19">The sequence shown here is derived from an EMBL/GenBank/DDBJ whole genome shotgun (WGS) entry which is preliminary data.</text>
</comment>
<dbReference type="FunFam" id="3.40.390.10:FF:000009">
    <property type="entry name" value="Oligopeptidase A"/>
    <property type="match status" value="1"/>
</dbReference>
<dbReference type="PANTHER" id="PTHR43660">
    <property type="entry name" value="DIPEPTIDYL CARBOXYPEPTIDASE"/>
    <property type="match status" value="1"/>
</dbReference>
<evidence type="ECO:0000313" key="19">
    <source>
        <dbReference type="EMBL" id="KGN97960.1"/>
    </source>
</evidence>
<keyword evidence="4 19" id="KW-0121">Carboxypeptidase</keyword>
<evidence type="ECO:0000256" key="15">
    <source>
        <dbReference type="RuleBase" id="RU003435"/>
    </source>
</evidence>
<evidence type="ECO:0000256" key="3">
    <source>
        <dbReference type="ARBA" id="ARBA00022490"/>
    </source>
</evidence>
<evidence type="ECO:0000256" key="1">
    <source>
        <dbReference type="ARBA" id="ARBA00004496"/>
    </source>
</evidence>
<dbReference type="InterPro" id="IPR045090">
    <property type="entry name" value="Pept_M3A_M3B"/>
</dbReference>
<name>A0A0A2G6G5_9PORP</name>
<protein>
    <recommendedName>
        <fullName evidence="13">Dipeptidyl carboxypeptidase</fullName>
        <ecNumber evidence="12">3.4.15.5</ecNumber>
    </recommendedName>
    <alternativeName>
        <fullName evidence="14">Peptidyl-dipeptidase Dcp</fullName>
    </alternativeName>
</protein>
<dbReference type="SUPFAM" id="SSF55486">
    <property type="entry name" value="Metalloproteases ('zincins'), catalytic domain"/>
    <property type="match status" value="1"/>
</dbReference>
<feature type="region of interest" description="Disordered" evidence="17">
    <location>
        <begin position="1"/>
        <end position="22"/>
    </location>
</feature>
<dbReference type="GO" id="GO:0046872">
    <property type="term" value="F:metal ion binding"/>
    <property type="evidence" value="ECO:0007669"/>
    <property type="project" value="UniProtKB-UniRule"/>
</dbReference>
<evidence type="ECO:0000256" key="14">
    <source>
        <dbReference type="ARBA" id="ARBA00075608"/>
    </source>
</evidence>
<comment type="cofactor">
    <cofactor evidence="15">
        <name>Zn(2+)</name>
        <dbReference type="ChEBI" id="CHEBI:29105"/>
    </cofactor>
    <text evidence="15">Binds 1 zinc ion.</text>
</comment>
<keyword evidence="6 15" id="KW-0479">Metal-binding</keyword>
<keyword evidence="8 15" id="KW-0862">Zinc</keyword>
<dbReference type="EMBL" id="JQZW01000008">
    <property type="protein sequence ID" value="KGN97960.1"/>
    <property type="molecule type" value="Genomic_DNA"/>
</dbReference>
<dbReference type="GO" id="GO:0008241">
    <property type="term" value="F:peptidyl-dipeptidase activity"/>
    <property type="evidence" value="ECO:0007669"/>
    <property type="project" value="UniProtKB-EC"/>
</dbReference>
<evidence type="ECO:0000256" key="11">
    <source>
        <dbReference type="ARBA" id="ARBA00054529"/>
    </source>
</evidence>
<evidence type="ECO:0000256" key="7">
    <source>
        <dbReference type="ARBA" id="ARBA00022801"/>
    </source>
</evidence>
<keyword evidence="7 15" id="KW-0378">Hydrolase</keyword>
<dbReference type="GO" id="GO:0004222">
    <property type="term" value="F:metalloendopeptidase activity"/>
    <property type="evidence" value="ECO:0007669"/>
    <property type="project" value="InterPro"/>
</dbReference>
<dbReference type="AlphaFoldDB" id="A0A0A2G6G5"/>
<evidence type="ECO:0000256" key="6">
    <source>
        <dbReference type="ARBA" id="ARBA00022723"/>
    </source>
</evidence>
<dbReference type="InterPro" id="IPR024077">
    <property type="entry name" value="Neurolysin/TOP_dom2"/>
</dbReference>
<evidence type="ECO:0000256" key="9">
    <source>
        <dbReference type="ARBA" id="ARBA00023049"/>
    </source>
</evidence>
<comment type="function">
    <text evidence="11">Removes dipeptides from the C-termini of N-blocked tripeptides, tetrapeptides and larger peptides.</text>
</comment>
<comment type="catalytic activity">
    <reaction evidence="10">
        <text>Hydrolysis of unblocked, C-terminal dipeptides from oligopeptides, with broad specificity. Does not hydrolyze bonds in which P1' is Pro, or both P1 and P1' are Gly.</text>
        <dbReference type="EC" id="3.4.15.5"/>
    </reaction>
</comment>
<dbReference type="Pfam" id="PF01432">
    <property type="entry name" value="Peptidase_M3"/>
    <property type="match status" value="1"/>
</dbReference>
<evidence type="ECO:0000256" key="8">
    <source>
        <dbReference type="ARBA" id="ARBA00022833"/>
    </source>
</evidence>
<dbReference type="GO" id="GO:0005829">
    <property type="term" value="C:cytosol"/>
    <property type="evidence" value="ECO:0007669"/>
    <property type="project" value="UniProtKB-ARBA"/>
</dbReference>
<dbReference type="STRING" id="266762.HQ36_03260"/>
<keyword evidence="20" id="KW-1185">Reference proteome</keyword>
<organism evidence="19 20">
    <name type="scientific">Porphyromonas gingivicanis</name>
    <dbReference type="NCBI Taxonomy" id="266762"/>
    <lineage>
        <taxon>Bacteria</taxon>
        <taxon>Pseudomonadati</taxon>
        <taxon>Bacteroidota</taxon>
        <taxon>Bacteroidia</taxon>
        <taxon>Bacteroidales</taxon>
        <taxon>Porphyromonadaceae</taxon>
        <taxon>Porphyromonas</taxon>
    </lineage>
</organism>
<keyword evidence="5 15" id="KW-0645">Protease</keyword>
<dbReference type="GO" id="GO:0006508">
    <property type="term" value="P:proteolysis"/>
    <property type="evidence" value="ECO:0007669"/>
    <property type="project" value="UniProtKB-KW"/>
</dbReference>
<dbReference type="FunFam" id="1.10.1370.40:FF:000001">
    <property type="entry name" value="Dipeptidyl carboxypeptidase II"/>
    <property type="match status" value="1"/>
</dbReference>
<dbReference type="InterPro" id="IPR024079">
    <property type="entry name" value="MetalloPept_cat_dom_sf"/>
</dbReference>
<evidence type="ECO:0000256" key="5">
    <source>
        <dbReference type="ARBA" id="ARBA00022670"/>
    </source>
</evidence>
<dbReference type="InterPro" id="IPR001567">
    <property type="entry name" value="Pept_M3A_M3B_dom"/>
</dbReference>
<dbReference type="eggNOG" id="COG0339">
    <property type="taxonomic scope" value="Bacteria"/>
</dbReference>
<evidence type="ECO:0000259" key="18">
    <source>
        <dbReference type="Pfam" id="PF01432"/>
    </source>
</evidence>
<dbReference type="GO" id="GO:0004180">
    <property type="term" value="F:carboxypeptidase activity"/>
    <property type="evidence" value="ECO:0007669"/>
    <property type="project" value="UniProtKB-KW"/>
</dbReference>
<evidence type="ECO:0000256" key="12">
    <source>
        <dbReference type="ARBA" id="ARBA00066668"/>
    </source>
</evidence>
<dbReference type="InterPro" id="IPR034005">
    <property type="entry name" value="M3A_DCP"/>
</dbReference>
<dbReference type="CDD" id="cd06456">
    <property type="entry name" value="M3A_DCP"/>
    <property type="match status" value="1"/>
</dbReference>
<gene>
    <name evidence="19" type="ORF">HQ36_03260</name>
</gene>
<evidence type="ECO:0000256" key="17">
    <source>
        <dbReference type="SAM" id="MobiDB-lite"/>
    </source>
</evidence>
<feature type="domain" description="Peptidase M3A/M3B catalytic" evidence="18">
    <location>
        <begin position="242"/>
        <end position="682"/>
    </location>
</feature>
<evidence type="ECO:0000256" key="13">
    <source>
        <dbReference type="ARBA" id="ARBA00070755"/>
    </source>
</evidence>
<evidence type="ECO:0000313" key="20">
    <source>
        <dbReference type="Proteomes" id="UP000030134"/>
    </source>
</evidence>
<evidence type="ECO:0000256" key="10">
    <source>
        <dbReference type="ARBA" id="ARBA00052506"/>
    </source>
</evidence>
<reference evidence="19 20" key="1">
    <citation type="submission" date="2014-08" db="EMBL/GenBank/DDBJ databases">
        <title>Porphyromonas gingivicanis strain:COT-022_OH1391 Genome sequencing.</title>
        <authorList>
            <person name="Wallis C."/>
            <person name="Deusch O."/>
            <person name="O'Flynn C."/>
            <person name="Davis I."/>
            <person name="Jospin G."/>
            <person name="Darling A.E."/>
            <person name="Coil D.A."/>
            <person name="Alexiev A."/>
            <person name="Horsfall A."/>
            <person name="Kirkwood N."/>
            <person name="Harris S."/>
            <person name="Eisen J.A."/>
        </authorList>
    </citation>
    <scope>NUCLEOTIDE SEQUENCE [LARGE SCALE GENOMIC DNA]</scope>
    <source>
        <strain evidence="20">COT-022 OH1391</strain>
    </source>
</reference>
<dbReference type="EC" id="3.4.15.5" evidence="12"/>
<accession>A0A0A2G6G5</accession>
<keyword evidence="16" id="KW-0175">Coiled coil</keyword>
<dbReference type="PANTHER" id="PTHR43660:SF1">
    <property type="entry name" value="DIPEPTIDYL CARBOXYPEPTIDASE"/>
    <property type="match status" value="1"/>
</dbReference>
<dbReference type="Proteomes" id="UP000030134">
    <property type="component" value="Unassembled WGS sequence"/>
</dbReference>